<evidence type="ECO:0000256" key="2">
    <source>
        <dbReference type="ARBA" id="ARBA00009130"/>
    </source>
</evidence>
<evidence type="ECO:0000256" key="4">
    <source>
        <dbReference type="ARBA" id="ARBA00022827"/>
    </source>
</evidence>
<comment type="cofactor">
    <cofactor evidence="1">
        <name>FAD</name>
        <dbReference type="ChEBI" id="CHEBI:57692"/>
    </cofactor>
</comment>
<dbReference type="OrthoDB" id="9802028at2"/>
<dbReference type="Pfam" id="PF07992">
    <property type="entry name" value="Pyr_redox_2"/>
    <property type="match status" value="1"/>
</dbReference>
<dbReference type="PANTHER" id="PTHR43429">
    <property type="entry name" value="PYRIDINE NUCLEOTIDE-DISULFIDE OXIDOREDUCTASE DOMAIN-CONTAINING"/>
    <property type="match status" value="1"/>
</dbReference>
<dbReference type="Pfam" id="PF02852">
    <property type="entry name" value="Pyr_redox_dim"/>
    <property type="match status" value="1"/>
</dbReference>
<sequence length="445" mass="48741">MKIIIIGGVAAGMSAASKAKRTLKDAEITVYEKTDVISWGACGLPYYIGGFFQSTNNMMARSIEKFRESGIDVQIKHEVLSVDHINKKIKIKKLVNGEIFEDSYDKLMIATGASAIIPPIKNVKLENVFTLKEFQDGVDLKDAVSREENKNIVIIGAGYIGIEAIEAMHHLGKNVRVIQLDNRVLPESFDKEITDIMENEILSYQNISLHLGETVKELKGEKQVKAVITDKGIYEADIIIIATGIRPNTAFIKETGIEMLKNGAIIIDKQGRSSIEDIYSAGDCATVPHRVKNENVYIPLATTANKIGRVVGENLAGKNSSFFGTLGSAAVKVLNLEAGRTGISETDAKNMNINYGVVFIKDKNQTNYYPGQENIYIKLIYEKDSKVILGGQIVGKKGAVLRIDVIAAAIHNKMTTEDLGMLDLCYAPPFARTWDALNIAGNAAK</sequence>
<dbReference type="HOGENOM" id="CLU_003291_1_0_0"/>
<dbReference type="PANTHER" id="PTHR43429:SF1">
    <property type="entry name" value="NAD(P)H SULFUR OXIDOREDUCTASE (COA-DEPENDENT)"/>
    <property type="match status" value="1"/>
</dbReference>
<evidence type="ECO:0000313" key="10">
    <source>
        <dbReference type="Proteomes" id="UP000006875"/>
    </source>
</evidence>
<geneLocation type="plasmid" evidence="9 10">
    <name>pILYOP01</name>
</geneLocation>
<dbReference type="AlphaFoldDB" id="E3HCN6"/>
<evidence type="ECO:0000256" key="1">
    <source>
        <dbReference type="ARBA" id="ARBA00001974"/>
    </source>
</evidence>
<dbReference type="EMBL" id="CP002282">
    <property type="protein sequence ID" value="ADO84431.1"/>
    <property type="molecule type" value="Genomic_DNA"/>
</dbReference>
<keyword evidence="4" id="KW-0274">FAD</keyword>
<dbReference type="KEGG" id="ipo:Ilyop_2675"/>
<dbReference type="Proteomes" id="UP000006875">
    <property type="component" value="Plasmid pILYOP01"/>
</dbReference>
<evidence type="ECO:0000256" key="3">
    <source>
        <dbReference type="ARBA" id="ARBA00022630"/>
    </source>
</evidence>
<dbReference type="Gene3D" id="3.50.50.60">
    <property type="entry name" value="FAD/NAD(P)-binding domain"/>
    <property type="match status" value="2"/>
</dbReference>
<gene>
    <name evidence="9" type="ordered locus">Ilyop_2675</name>
</gene>
<feature type="domain" description="FAD/NAD(P)-binding" evidence="8">
    <location>
        <begin position="1"/>
        <end position="295"/>
    </location>
</feature>
<dbReference type="PRINTS" id="PR00411">
    <property type="entry name" value="PNDRDTASEI"/>
</dbReference>
<keyword evidence="9" id="KW-0614">Plasmid</keyword>
<dbReference type="SUPFAM" id="SSF55424">
    <property type="entry name" value="FAD/NAD-linked reductases, dimerisation (C-terminal) domain"/>
    <property type="match status" value="1"/>
</dbReference>
<dbReference type="InterPro" id="IPR016156">
    <property type="entry name" value="FAD/NAD-linked_Rdtase_dimer_sf"/>
</dbReference>
<keyword evidence="6" id="KW-0676">Redox-active center</keyword>
<organism evidence="9 10">
    <name type="scientific">Ilyobacter polytropus (strain ATCC 51220 / DSM 2926 / LMG 16218 / CuHBu1)</name>
    <dbReference type="NCBI Taxonomy" id="572544"/>
    <lineage>
        <taxon>Bacteria</taxon>
        <taxon>Fusobacteriati</taxon>
        <taxon>Fusobacteriota</taxon>
        <taxon>Fusobacteriia</taxon>
        <taxon>Fusobacteriales</taxon>
        <taxon>Fusobacteriaceae</taxon>
        <taxon>Ilyobacter</taxon>
    </lineage>
</organism>
<evidence type="ECO:0000259" key="8">
    <source>
        <dbReference type="Pfam" id="PF07992"/>
    </source>
</evidence>
<evidence type="ECO:0000256" key="6">
    <source>
        <dbReference type="ARBA" id="ARBA00023284"/>
    </source>
</evidence>
<dbReference type="InterPro" id="IPR036188">
    <property type="entry name" value="FAD/NAD-bd_sf"/>
</dbReference>
<dbReference type="GO" id="GO:0016491">
    <property type="term" value="F:oxidoreductase activity"/>
    <property type="evidence" value="ECO:0007669"/>
    <property type="project" value="UniProtKB-KW"/>
</dbReference>
<feature type="domain" description="Pyridine nucleotide-disulphide oxidoreductase dimerisation" evidence="7">
    <location>
        <begin position="329"/>
        <end position="433"/>
    </location>
</feature>
<dbReference type="NCBIfam" id="NF007123">
    <property type="entry name" value="PRK09564.1"/>
    <property type="match status" value="1"/>
</dbReference>
<evidence type="ECO:0000256" key="5">
    <source>
        <dbReference type="ARBA" id="ARBA00023002"/>
    </source>
</evidence>
<keyword evidence="10" id="KW-1185">Reference proteome</keyword>
<dbReference type="InterPro" id="IPR004099">
    <property type="entry name" value="Pyr_nucl-diS_OxRdtase_dimer"/>
</dbReference>
<comment type="similarity">
    <text evidence="2">Belongs to the class-III pyridine nucleotide-disulfide oxidoreductase family.</text>
</comment>
<protein>
    <submittedName>
        <fullName evidence="9">FAD-dependent pyridine nucleotide-disulfide oxidoreductase</fullName>
    </submittedName>
</protein>
<keyword evidence="3" id="KW-0285">Flavoprotein</keyword>
<dbReference type="PRINTS" id="PR00368">
    <property type="entry name" value="FADPNR"/>
</dbReference>
<dbReference type="InterPro" id="IPR050260">
    <property type="entry name" value="FAD-bd_OxRdtase"/>
</dbReference>
<dbReference type="InterPro" id="IPR023753">
    <property type="entry name" value="FAD/NAD-binding_dom"/>
</dbReference>
<dbReference type="RefSeq" id="WP_013389088.1">
    <property type="nucleotide sequence ID" value="NC_014633.1"/>
</dbReference>
<dbReference type="SUPFAM" id="SSF51905">
    <property type="entry name" value="FAD/NAD(P)-binding domain"/>
    <property type="match status" value="1"/>
</dbReference>
<proteinExistence type="inferred from homology"/>
<evidence type="ECO:0000259" key="7">
    <source>
        <dbReference type="Pfam" id="PF02852"/>
    </source>
</evidence>
<evidence type="ECO:0000313" key="9">
    <source>
        <dbReference type="EMBL" id="ADO84431.1"/>
    </source>
</evidence>
<reference evidence="9 10" key="1">
    <citation type="journal article" date="2010" name="Stand. Genomic Sci.">
        <title>Complete genome sequence of Ilyobacter polytropus type strain (CuHbu1).</title>
        <authorList>
            <person name="Sikorski J."/>
            <person name="Chertkov O."/>
            <person name="Lapidus A."/>
            <person name="Nolan M."/>
            <person name="Lucas S."/>
            <person name="Del Rio T.G."/>
            <person name="Tice H."/>
            <person name="Cheng J.F."/>
            <person name="Tapia R."/>
            <person name="Han C."/>
            <person name="Goodwin L."/>
            <person name="Pitluck S."/>
            <person name="Liolios K."/>
            <person name="Ivanova N."/>
            <person name="Mavromatis K."/>
            <person name="Mikhailova N."/>
            <person name="Pati A."/>
            <person name="Chen A."/>
            <person name="Palaniappan K."/>
            <person name="Land M."/>
            <person name="Hauser L."/>
            <person name="Chang Y.J."/>
            <person name="Jeffries C.D."/>
            <person name="Brambilla E."/>
            <person name="Yasawong M."/>
            <person name="Rohde M."/>
            <person name="Pukall R."/>
            <person name="Spring S."/>
            <person name="Goker M."/>
            <person name="Woyke T."/>
            <person name="Bristow J."/>
            <person name="Eisen J.A."/>
            <person name="Markowitz V."/>
            <person name="Hugenholtz P."/>
            <person name="Kyrpides N.C."/>
            <person name="Klenk H.P."/>
        </authorList>
    </citation>
    <scope>NUCLEOTIDE SEQUENCE [LARGE SCALE GENOMIC DNA]</scope>
    <source>
        <strain evidence="10">ATCC 51220 / DSM 2926 / LMG 16218 / CuHBu1</strain>
        <plasmid evidence="10">pILYOP01</plasmid>
    </source>
</reference>
<accession>E3HCN6</accession>
<keyword evidence="5" id="KW-0560">Oxidoreductase</keyword>
<name>E3HCN6_ILYPC</name>